<feature type="compositionally biased region" description="Low complexity" evidence="1">
    <location>
        <begin position="22"/>
        <end position="35"/>
    </location>
</feature>
<proteinExistence type="predicted"/>
<name>A0AAN9I5T8_CROPI</name>
<dbReference type="Proteomes" id="UP001372338">
    <property type="component" value="Unassembled WGS sequence"/>
</dbReference>
<feature type="region of interest" description="Disordered" evidence="1">
    <location>
        <begin position="1"/>
        <end position="35"/>
    </location>
</feature>
<dbReference type="AlphaFoldDB" id="A0AAN9I5T8"/>
<dbReference type="EMBL" id="JAYWIO010000005">
    <property type="protein sequence ID" value="KAK7261356.1"/>
    <property type="molecule type" value="Genomic_DNA"/>
</dbReference>
<gene>
    <name evidence="2" type="ORF">RIF29_27665</name>
</gene>
<evidence type="ECO:0000256" key="1">
    <source>
        <dbReference type="SAM" id="MobiDB-lite"/>
    </source>
</evidence>
<sequence>MEEKSEKSTLTTAQNDAVLGDSAESSSQLTDSSSNSLDYITGLEELKAVDGLQDAAKSILIEACAGLGA</sequence>
<comment type="caution">
    <text evidence="2">The sequence shown here is derived from an EMBL/GenBank/DDBJ whole genome shotgun (WGS) entry which is preliminary data.</text>
</comment>
<accession>A0AAN9I5T8</accession>
<evidence type="ECO:0000313" key="3">
    <source>
        <dbReference type="Proteomes" id="UP001372338"/>
    </source>
</evidence>
<organism evidence="2 3">
    <name type="scientific">Crotalaria pallida</name>
    <name type="common">Smooth rattlebox</name>
    <name type="synonym">Crotalaria striata</name>
    <dbReference type="NCBI Taxonomy" id="3830"/>
    <lineage>
        <taxon>Eukaryota</taxon>
        <taxon>Viridiplantae</taxon>
        <taxon>Streptophyta</taxon>
        <taxon>Embryophyta</taxon>
        <taxon>Tracheophyta</taxon>
        <taxon>Spermatophyta</taxon>
        <taxon>Magnoliopsida</taxon>
        <taxon>eudicotyledons</taxon>
        <taxon>Gunneridae</taxon>
        <taxon>Pentapetalae</taxon>
        <taxon>rosids</taxon>
        <taxon>fabids</taxon>
        <taxon>Fabales</taxon>
        <taxon>Fabaceae</taxon>
        <taxon>Papilionoideae</taxon>
        <taxon>50 kb inversion clade</taxon>
        <taxon>genistoids sensu lato</taxon>
        <taxon>core genistoids</taxon>
        <taxon>Crotalarieae</taxon>
        <taxon>Crotalaria</taxon>
    </lineage>
</organism>
<reference evidence="2 3" key="1">
    <citation type="submission" date="2024-01" db="EMBL/GenBank/DDBJ databases">
        <title>The genomes of 5 underutilized Papilionoideae crops provide insights into root nodulation and disease resistanc.</title>
        <authorList>
            <person name="Yuan L."/>
        </authorList>
    </citation>
    <scope>NUCLEOTIDE SEQUENCE [LARGE SCALE GENOMIC DNA]</scope>
    <source>
        <strain evidence="2">ZHUSHIDOU_FW_LH</strain>
        <tissue evidence="2">Leaf</tissue>
    </source>
</reference>
<keyword evidence="3" id="KW-1185">Reference proteome</keyword>
<protein>
    <submittedName>
        <fullName evidence="2">Uncharacterized protein</fullName>
    </submittedName>
</protein>
<evidence type="ECO:0000313" key="2">
    <source>
        <dbReference type="EMBL" id="KAK7261356.1"/>
    </source>
</evidence>